<protein>
    <submittedName>
        <fullName evidence="2">Uncharacterized protein</fullName>
    </submittedName>
</protein>
<feature type="region of interest" description="Disordered" evidence="1">
    <location>
        <begin position="1"/>
        <end position="80"/>
    </location>
</feature>
<evidence type="ECO:0000313" key="2">
    <source>
        <dbReference type="EMBL" id="QEU89249.1"/>
    </source>
</evidence>
<keyword evidence="3" id="KW-1185">Reference proteome</keyword>
<evidence type="ECO:0000256" key="1">
    <source>
        <dbReference type="SAM" id="MobiDB-lite"/>
    </source>
</evidence>
<organism evidence="2 3">
    <name type="scientific">Streptomyces viridosporus T7A</name>
    <dbReference type="NCBI Taxonomy" id="665577"/>
    <lineage>
        <taxon>Bacteria</taxon>
        <taxon>Bacillati</taxon>
        <taxon>Actinomycetota</taxon>
        <taxon>Actinomycetes</taxon>
        <taxon>Kitasatosporales</taxon>
        <taxon>Streptomycetaceae</taxon>
        <taxon>Streptomyces</taxon>
    </lineage>
</organism>
<reference evidence="2 3" key="1">
    <citation type="submission" date="2017-09" db="EMBL/GenBank/DDBJ databases">
        <authorList>
            <person name="Lee N."/>
            <person name="Cho B.-K."/>
        </authorList>
    </citation>
    <scope>NUCLEOTIDE SEQUENCE [LARGE SCALE GENOMIC DNA]</scope>
    <source>
        <strain evidence="2 3">ATCC 39115</strain>
    </source>
</reference>
<dbReference type="Proteomes" id="UP000327143">
    <property type="component" value="Chromosome"/>
</dbReference>
<proteinExistence type="predicted"/>
<gene>
    <name evidence="2" type="ORF">CP969_14675</name>
</gene>
<accession>A0ABX6AMY7</accession>
<feature type="compositionally biased region" description="Pro residues" evidence="1">
    <location>
        <begin position="41"/>
        <end position="51"/>
    </location>
</feature>
<sequence>MCPVTAHQAPSGTCDERQPLIDSTSLFSAPEGQPRRSAAVSPPPTTQPFQPPDFGEGEIPWTEDEQVPAPDARATRPETA</sequence>
<dbReference type="EMBL" id="CP023700">
    <property type="protein sequence ID" value="QEU89249.1"/>
    <property type="molecule type" value="Genomic_DNA"/>
</dbReference>
<evidence type="ECO:0000313" key="3">
    <source>
        <dbReference type="Proteomes" id="UP000327143"/>
    </source>
</evidence>
<name>A0ABX6AMY7_STRVD</name>